<organism evidence="7 8">
    <name type="scientific">Pleionea litopenaei</name>
    <dbReference type="NCBI Taxonomy" id="3070815"/>
    <lineage>
        <taxon>Bacteria</taxon>
        <taxon>Pseudomonadati</taxon>
        <taxon>Pseudomonadota</taxon>
        <taxon>Gammaproteobacteria</taxon>
        <taxon>Oceanospirillales</taxon>
        <taxon>Pleioneaceae</taxon>
        <taxon>Pleionea</taxon>
    </lineage>
</organism>
<dbReference type="RefSeq" id="WP_309200808.1">
    <property type="nucleotide sequence ID" value="NZ_CP133548.1"/>
</dbReference>
<evidence type="ECO:0000259" key="6">
    <source>
        <dbReference type="SMART" id="SM00852"/>
    </source>
</evidence>
<proteinExistence type="inferred from homology"/>
<protein>
    <recommendedName>
        <fullName evidence="3 5">Molybdenum cofactor biosynthesis protein B</fullName>
    </recommendedName>
</protein>
<dbReference type="AlphaFoldDB" id="A0AA51RQG3"/>
<dbReference type="NCBIfam" id="TIGR02667">
    <property type="entry name" value="moaB_proteo"/>
    <property type="match status" value="1"/>
</dbReference>
<comment type="function">
    <text evidence="5">May be involved in the biosynthesis of molybdopterin.</text>
</comment>
<dbReference type="SUPFAM" id="SSF53218">
    <property type="entry name" value="Molybdenum cofactor biosynthesis proteins"/>
    <property type="match status" value="1"/>
</dbReference>
<dbReference type="Pfam" id="PF00994">
    <property type="entry name" value="MoCF_biosynth"/>
    <property type="match status" value="1"/>
</dbReference>
<evidence type="ECO:0000313" key="7">
    <source>
        <dbReference type="EMBL" id="WMS85655.1"/>
    </source>
</evidence>
<dbReference type="GO" id="GO:0006777">
    <property type="term" value="P:Mo-molybdopterin cofactor biosynthetic process"/>
    <property type="evidence" value="ECO:0007669"/>
    <property type="project" value="UniProtKB-UniRule"/>
</dbReference>
<dbReference type="Proteomes" id="UP001239782">
    <property type="component" value="Chromosome"/>
</dbReference>
<evidence type="ECO:0000313" key="8">
    <source>
        <dbReference type="Proteomes" id="UP001239782"/>
    </source>
</evidence>
<dbReference type="Gene3D" id="3.40.980.10">
    <property type="entry name" value="MoaB/Mog-like domain"/>
    <property type="match status" value="1"/>
</dbReference>
<evidence type="ECO:0000256" key="3">
    <source>
        <dbReference type="ARBA" id="ARBA00015262"/>
    </source>
</evidence>
<evidence type="ECO:0000256" key="4">
    <source>
        <dbReference type="ARBA" id="ARBA00023150"/>
    </source>
</evidence>
<dbReference type="PANTHER" id="PTHR43232:SF2">
    <property type="entry name" value="MOLYBDENUM COFACTOR BIOSYNTHESIS PROTEIN B"/>
    <property type="match status" value="1"/>
</dbReference>
<name>A0AA51RQG3_9GAMM</name>
<evidence type="ECO:0000256" key="2">
    <source>
        <dbReference type="ARBA" id="ARBA00006112"/>
    </source>
</evidence>
<dbReference type="InterPro" id="IPR008284">
    <property type="entry name" value="MoCF_biosynth_CS"/>
</dbReference>
<comment type="pathway">
    <text evidence="1 5">Cofactor biosynthesis; molybdopterin biosynthesis.</text>
</comment>
<evidence type="ECO:0000256" key="5">
    <source>
        <dbReference type="PIRNR" id="PIRNR006443"/>
    </source>
</evidence>
<dbReference type="InterPro" id="IPR013484">
    <property type="entry name" value="MoaB_proteobac"/>
</dbReference>
<dbReference type="PROSITE" id="PS01078">
    <property type="entry name" value="MOCF_BIOSYNTHESIS_1"/>
    <property type="match status" value="1"/>
</dbReference>
<dbReference type="InterPro" id="IPR036425">
    <property type="entry name" value="MoaB/Mog-like_dom_sf"/>
</dbReference>
<gene>
    <name evidence="7" type="primary">moaB</name>
    <name evidence="7" type="ORF">Q9312_10560</name>
</gene>
<keyword evidence="8" id="KW-1185">Reference proteome</keyword>
<dbReference type="SMART" id="SM00852">
    <property type="entry name" value="MoCF_biosynth"/>
    <property type="match status" value="1"/>
</dbReference>
<dbReference type="GO" id="GO:0005829">
    <property type="term" value="C:cytosol"/>
    <property type="evidence" value="ECO:0007669"/>
    <property type="project" value="TreeGrafter"/>
</dbReference>
<sequence>MDKPKSASLAFAILTLSDTRSLKEDRSGDLLQQRIETAGHQVLDRILIKDDVYLTRREISRWIADPKIQVVITTGGTGFSGRDSTPEAVSVLLDKQIDGFGELFRQISYRQIGSSTIQSRAFAGMANRTLIFCLPGSSNACATAWDEILMQQLDSTHRPCNFVSHLDTHGAE</sequence>
<comment type="similarity">
    <text evidence="2 5">Belongs to the MoaB/Mog family.</text>
</comment>
<dbReference type="KEGG" id="plei:Q9312_10560"/>
<keyword evidence="4 5" id="KW-0501">Molybdenum cofactor biosynthesis</keyword>
<reference evidence="7 8" key="1">
    <citation type="submission" date="2023-08" db="EMBL/GenBank/DDBJ databases">
        <title>Pleionea litopenaei sp. nov., isolated from stomach of juvenile Litopenaeus vannamei.</title>
        <authorList>
            <person name="Rho A.M."/>
            <person name="Hwang C.Y."/>
        </authorList>
    </citation>
    <scope>NUCLEOTIDE SEQUENCE [LARGE SCALE GENOMIC DNA]</scope>
    <source>
        <strain evidence="7 8">HL-JVS1</strain>
    </source>
</reference>
<dbReference type="CDD" id="cd00886">
    <property type="entry name" value="MogA_MoaB"/>
    <property type="match status" value="1"/>
</dbReference>
<dbReference type="InterPro" id="IPR001453">
    <property type="entry name" value="MoaB/Mog_dom"/>
</dbReference>
<dbReference type="PIRSF" id="PIRSF006443">
    <property type="entry name" value="MoaB"/>
    <property type="match status" value="1"/>
</dbReference>
<dbReference type="InterPro" id="IPR012245">
    <property type="entry name" value="MoaB"/>
</dbReference>
<feature type="domain" description="MoaB/Mog" evidence="6">
    <location>
        <begin position="12"/>
        <end position="156"/>
    </location>
</feature>
<evidence type="ECO:0000256" key="1">
    <source>
        <dbReference type="ARBA" id="ARBA00005046"/>
    </source>
</evidence>
<dbReference type="PANTHER" id="PTHR43232">
    <property type="entry name" value="MOLYBDENUM COFACTOR BIOSYNTHESIS PROTEIN B"/>
    <property type="match status" value="1"/>
</dbReference>
<accession>A0AA51RQG3</accession>
<dbReference type="NCBIfam" id="TIGR00177">
    <property type="entry name" value="molyb_syn"/>
    <property type="match status" value="1"/>
</dbReference>
<dbReference type="EMBL" id="CP133548">
    <property type="protein sequence ID" value="WMS85655.1"/>
    <property type="molecule type" value="Genomic_DNA"/>
</dbReference>